<protein>
    <submittedName>
        <fullName evidence="7">Peptidase</fullName>
    </submittedName>
</protein>
<dbReference type="InterPro" id="IPR011659">
    <property type="entry name" value="WD40"/>
</dbReference>
<dbReference type="EMBL" id="NPOA01000006">
    <property type="protein sequence ID" value="PAV29793.1"/>
    <property type="molecule type" value="Genomic_DNA"/>
</dbReference>
<dbReference type="FunFam" id="3.40.50.1820:FF:000028">
    <property type="entry name" value="S9 family peptidase"/>
    <property type="match status" value="1"/>
</dbReference>
<gene>
    <name evidence="7" type="ORF">CIL05_10535</name>
</gene>
<dbReference type="PANTHER" id="PTHR42776">
    <property type="entry name" value="SERINE PEPTIDASE S9 FAMILY MEMBER"/>
    <property type="match status" value="1"/>
</dbReference>
<dbReference type="GO" id="GO:0006508">
    <property type="term" value="P:proteolysis"/>
    <property type="evidence" value="ECO:0007669"/>
    <property type="project" value="UniProtKB-KW"/>
</dbReference>
<evidence type="ECO:0000256" key="1">
    <source>
        <dbReference type="ARBA" id="ARBA00010040"/>
    </source>
</evidence>
<feature type="compositionally biased region" description="Basic and acidic residues" evidence="5">
    <location>
        <begin position="137"/>
        <end position="156"/>
    </location>
</feature>
<dbReference type="SUPFAM" id="SSF69304">
    <property type="entry name" value="Tricorn protease N-terminal domain"/>
    <property type="match status" value="1"/>
</dbReference>
<dbReference type="RefSeq" id="WP_095655494.1">
    <property type="nucleotide sequence ID" value="NZ_NPOA01000006.1"/>
</dbReference>
<feature type="region of interest" description="Disordered" evidence="5">
    <location>
        <begin position="134"/>
        <end position="158"/>
    </location>
</feature>
<evidence type="ECO:0000256" key="5">
    <source>
        <dbReference type="SAM" id="MobiDB-lite"/>
    </source>
</evidence>
<dbReference type="GO" id="GO:0004252">
    <property type="term" value="F:serine-type endopeptidase activity"/>
    <property type="evidence" value="ECO:0007669"/>
    <property type="project" value="TreeGrafter"/>
</dbReference>
<evidence type="ECO:0000256" key="4">
    <source>
        <dbReference type="ARBA" id="ARBA00022825"/>
    </source>
</evidence>
<evidence type="ECO:0000313" key="8">
    <source>
        <dbReference type="Proteomes" id="UP000218887"/>
    </source>
</evidence>
<dbReference type="InterPro" id="IPR001375">
    <property type="entry name" value="Peptidase_S9_cat"/>
</dbReference>
<feature type="domain" description="Peptidase S9 prolyl oligopeptidase catalytic" evidence="6">
    <location>
        <begin position="457"/>
        <end position="667"/>
    </location>
</feature>
<dbReference type="Proteomes" id="UP000218887">
    <property type="component" value="Unassembled WGS sequence"/>
</dbReference>
<dbReference type="AlphaFoldDB" id="A0A2A2IFD6"/>
<proteinExistence type="inferred from homology"/>
<dbReference type="Pfam" id="PF07676">
    <property type="entry name" value="PD40"/>
    <property type="match status" value="2"/>
</dbReference>
<dbReference type="InterPro" id="IPR011042">
    <property type="entry name" value="6-blade_b-propeller_TolB-like"/>
</dbReference>
<sequence>MSEFKRAITAEDITRLQVYSDPQFTPDGDAYTYVSTAINDKNEYESHLFYKKLNGSDATPWTFGNVKNSNAQFSPDGKKVVFQSTRSGLPQLWVLNTDGGEAKQLTFFKNGAVSPAWSKDGKYIIFNASLDHDDDVESQKEQSKEERQKQNEEKKKQPLVINRLKYKSDAKGFHDNKRNQLILFDVENEKFTQLTSADTDHGYQDISPDGNFVLFTANLNDDADYELINDLFTLNLKTKDITKLTDGKGGYHSASFSPSGDKIACLGHEFAYKGATLSELYVFDIATGERTCLSEKWDMQLGDLMIGDTRLGQSTTGPVWSKEEDRLFFIATDFGATGLYQVTLNSDLEVLYKDDNHVFGFSYDPHSDSFILGISTPTNPCNFYQLRKTSELVRLTNANAKYLEEVHVEEPETLTITADDDQEIQGWLLRPYGFEEGKKYPFVLEIHGGPHAMYGQTFFHELQLLAAKGYVVLYTNPRGSHGYGQSFVDACRSDYGGGDYTDLMSAVDYVLENYSFIDENRLGVTGGSYGGFMTNWIISHTNRFKAAVTQRSISNWLSFYGVSDIGFFFTKWEHGLNLLDDPAKLWDFSPLKYAENVETPLLILHGEQDFRCPVEQGEQLFITLKHMRKQVEFVRFPGSNHELSRSGKPEMRIERLNHICRWFEEYL</sequence>
<comment type="caution">
    <text evidence="7">The sequence shown here is derived from an EMBL/GenBank/DDBJ whole genome shotgun (WGS) entry which is preliminary data.</text>
</comment>
<dbReference type="SUPFAM" id="SSF53474">
    <property type="entry name" value="alpha/beta-Hydrolases"/>
    <property type="match status" value="1"/>
</dbReference>
<dbReference type="OrthoDB" id="108903at2"/>
<dbReference type="PANTHER" id="PTHR42776:SF27">
    <property type="entry name" value="DIPEPTIDYL PEPTIDASE FAMILY MEMBER 6"/>
    <property type="match status" value="1"/>
</dbReference>
<keyword evidence="4" id="KW-0720">Serine protease</keyword>
<name>A0A2A2IFD6_9BACI</name>
<accession>A0A2A2IFD6</accession>
<evidence type="ECO:0000256" key="3">
    <source>
        <dbReference type="ARBA" id="ARBA00022801"/>
    </source>
</evidence>
<organism evidence="7 8">
    <name type="scientific">Virgibacillus profundi</name>
    <dbReference type="NCBI Taxonomy" id="2024555"/>
    <lineage>
        <taxon>Bacteria</taxon>
        <taxon>Bacillati</taxon>
        <taxon>Bacillota</taxon>
        <taxon>Bacilli</taxon>
        <taxon>Bacillales</taxon>
        <taxon>Bacillaceae</taxon>
        <taxon>Virgibacillus</taxon>
    </lineage>
</organism>
<keyword evidence="8" id="KW-1185">Reference proteome</keyword>
<comment type="similarity">
    <text evidence="1">Belongs to the peptidase S9C family.</text>
</comment>
<keyword evidence="2" id="KW-0645">Protease</keyword>
<reference evidence="7 8" key="1">
    <citation type="submission" date="2017-08" db="EMBL/GenBank/DDBJ databases">
        <title>Virgibacillus indicus sp. nov. and Virgibacillus profoundi sp. nov, two moderately halophilic bacteria isolated from marine sediment by using the Microfluidic Streak Plate.</title>
        <authorList>
            <person name="Xu B."/>
            <person name="Hu B."/>
            <person name="Wang J."/>
            <person name="Zhu Y."/>
            <person name="Huang L."/>
            <person name="Du W."/>
            <person name="Huang Y."/>
        </authorList>
    </citation>
    <scope>NUCLEOTIDE SEQUENCE [LARGE SCALE GENOMIC DNA]</scope>
    <source>
        <strain evidence="7 8">IO3-P3-H5</strain>
    </source>
</reference>
<evidence type="ECO:0000313" key="7">
    <source>
        <dbReference type="EMBL" id="PAV29793.1"/>
    </source>
</evidence>
<dbReference type="Gene3D" id="2.120.10.30">
    <property type="entry name" value="TolB, C-terminal domain"/>
    <property type="match status" value="2"/>
</dbReference>
<evidence type="ECO:0000259" key="6">
    <source>
        <dbReference type="Pfam" id="PF00326"/>
    </source>
</evidence>
<dbReference type="Gene3D" id="3.40.50.1820">
    <property type="entry name" value="alpha/beta hydrolase"/>
    <property type="match status" value="1"/>
</dbReference>
<dbReference type="InterPro" id="IPR029058">
    <property type="entry name" value="AB_hydrolase_fold"/>
</dbReference>
<evidence type="ECO:0000256" key="2">
    <source>
        <dbReference type="ARBA" id="ARBA00022670"/>
    </source>
</evidence>
<keyword evidence="3" id="KW-0378">Hydrolase</keyword>
<dbReference type="Pfam" id="PF00326">
    <property type="entry name" value="Peptidase_S9"/>
    <property type="match status" value="1"/>
</dbReference>